<feature type="transmembrane region" description="Helical" evidence="5">
    <location>
        <begin position="290"/>
        <end position="312"/>
    </location>
</feature>
<evidence type="ECO:0000256" key="3">
    <source>
        <dbReference type="ARBA" id="ARBA00022989"/>
    </source>
</evidence>
<proteinExistence type="predicted"/>
<dbReference type="Pfam" id="PF07690">
    <property type="entry name" value="MFS_1"/>
    <property type="match status" value="1"/>
</dbReference>
<dbReference type="InterPro" id="IPR036259">
    <property type="entry name" value="MFS_trans_sf"/>
</dbReference>
<protein>
    <submittedName>
        <fullName evidence="7">MFS transporter</fullName>
    </submittedName>
</protein>
<dbReference type="Proteomes" id="UP000320244">
    <property type="component" value="Unassembled WGS sequence"/>
</dbReference>
<feature type="transmembrane region" description="Helical" evidence="5">
    <location>
        <begin position="266"/>
        <end position="284"/>
    </location>
</feature>
<feature type="transmembrane region" description="Helical" evidence="5">
    <location>
        <begin position="37"/>
        <end position="58"/>
    </location>
</feature>
<dbReference type="RefSeq" id="WP_146317125.1">
    <property type="nucleotide sequence ID" value="NZ_VCQV01000016.1"/>
</dbReference>
<keyword evidence="8" id="KW-1185">Reference proteome</keyword>
<evidence type="ECO:0000256" key="4">
    <source>
        <dbReference type="ARBA" id="ARBA00023136"/>
    </source>
</evidence>
<reference evidence="7 8" key="1">
    <citation type="submission" date="2019-05" db="EMBL/GenBank/DDBJ databases">
        <authorList>
            <person name="Lee S.D."/>
        </authorList>
    </citation>
    <scope>NUCLEOTIDE SEQUENCE [LARGE SCALE GENOMIC DNA]</scope>
    <source>
        <strain evidence="7 8">C5-26</strain>
    </source>
</reference>
<dbReference type="InterPro" id="IPR011701">
    <property type="entry name" value="MFS"/>
</dbReference>
<dbReference type="GO" id="GO:0005886">
    <property type="term" value="C:plasma membrane"/>
    <property type="evidence" value="ECO:0007669"/>
    <property type="project" value="UniProtKB-SubCell"/>
</dbReference>
<feature type="transmembrane region" description="Helical" evidence="5">
    <location>
        <begin position="160"/>
        <end position="179"/>
    </location>
</feature>
<gene>
    <name evidence="7" type="ORF">FGL98_12665</name>
</gene>
<evidence type="ECO:0000259" key="6">
    <source>
        <dbReference type="PROSITE" id="PS50850"/>
    </source>
</evidence>
<evidence type="ECO:0000313" key="7">
    <source>
        <dbReference type="EMBL" id="TWP35846.1"/>
    </source>
</evidence>
<dbReference type="GO" id="GO:0022857">
    <property type="term" value="F:transmembrane transporter activity"/>
    <property type="evidence" value="ECO:0007669"/>
    <property type="project" value="InterPro"/>
</dbReference>
<feature type="transmembrane region" description="Helical" evidence="5">
    <location>
        <begin position="94"/>
        <end position="115"/>
    </location>
</feature>
<dbReference type="SUPFAM" id="SSF103473">
    <property type="entry name" value="MFS general substrate transporter"/>
    <property type="match status" value="1"/>
</dbReference>
<evidence type="ECO:0000256" key="1">
    <source>
        <dbReference type="ARBA" id="ARBA00004651"/>
    </source>
</evidence>
<feature type="transmembrane region" description="Helical" evidence="5">
    <location>
        <begin position="324"/>
        <end position="347"/>
    </location>
</feature>
<feature type="transmembrane region" description="Helical" evidence="5">
    <location>
        <begin position="127"/>
        <end position="148"/>
    </location>
</feature>
<dbReference type="Gene3D" id="1.20.1250.20">
    <property type="entry name" value="MFS general substrate transporter like domains"/>
    <property type="match status" value="1"/>
</dbReference>
<organism evidence="7 8">
    <name type="scientific">Leekyejoonella antrihumi</name>
    <dbReference type="NCBI Taxonomy" id="1660198"/>
    <lineage>
        <taxon>Bacteria</taxon>
        <taxon>Bacillati</taxon>
        <taxon>Actinomycetota</taxon>
        <taxon>Actinomycetes</taxon>
        <taxon>Micrococcales</taxon>
        <taxon>Dermacoccaceae</taxon>
        <taxon>Leekyejoonella</taxon>
    </lineage>
</organism>
<sequence length="382" mass="39776">MIVAAVSIMLVAANLRPAVVAISPLLGDIRHTQHLGGTGAGLLTTLPVLCFGLMAPVAPRIGRRLGIERAVFLSLLVLLAGVLVRLLAPTIALFIGTLFVGVAIGVVNVLLPALIKRDFSTHAGVMTGLYSMTLSCGAAVAAGLTVPIRDSTGWAWRPTLAVWALLVVAALVLWVPQTLGRQHHVSAERPTSRSVGRNRIAWALTIYMGMQSLVFYTVIAWLPAYFSSRGVSDADAGWMLALFSIVGTLCSLVMPIIATRMRDQRLLAVGTTAVCGIGLLGLVIAPAASILWVCLIGIGPGTGIGLALLMMVLRASTTEQTSQLSGMAQTIGYVLAAVGPILIGALHDATHSWSVALVVLAVFVIPQGVGGLVAGADRRIPA</sequence>
<accession>A0A563E014</accession>
<feature type="transmembrane region" description="Helical" evidence="5">
    <location>
        <begin position="70"/>
        <end position="88"/>
    </location>
</feature>
<dbReference type="AlphaFoldDB" id="A0A563E014"/>
<comment type="subcellular location">
    <subcellularLocation>
        <location evidence="1">Cell membrane</location>
        <topology evidence="1">Multi-pass membrane protein</topology>
    </subcellularLocation>
</comment>
<evidence type="ECO:0000256" key="5">
    <source>
        <dbReference type="SAM" id="Phobius"/>
    </source>
</evidence>
<dbReference type="PROSITE" id="PS50850">
    <property type="entry name" value="MFS"/>
    <property type="match status" value="1"/>
</dbReference>
<dbReference type="OrthoDB" id="5317164at2"/>
<feature type="transmembrane region" description="Helical" evidence="5">
    <location>
        <begin position="353"/>
        <end position="376"/>
    </location>
</feature>
<dbReference type="InterPro" id="IPR020846">
    <property type="entry name" value="MFS_dom"/>
</dbReference>
<dbReference type="EMBL" id="VCQV01000016">
    <property type="protein sequence ID" value="TWP35846.1"/>
    <property type="molecule type" value="Genomic_DNA"/>
</dbReference>
<evidence type="ECO:0000313" key="8">
    <source>
        <dbReference type="Proteomes" id="UP000320244"/>
    </source>
</evidence>
<dbReference type="InterPro" id="IPR052524">
    <property type="entry name" value="MFS_Cyanate_Porter"/>
</dbReference>
<comment type="caution">
    <text evidence="7">The sequence shown here is derived from an EMBL/GenBank/DDBJ whole genome shotgun (WGS) entry which is preliminary data.</text>
</comment>
<feature type="domain" description="Major facilitator superfamily (MFS) profile" evidence="6">
    <location>
        <begin position="1"/>
        <end position="379"/>
    </location>
</feature>
<keyword evidence="3 5" id="KW-1133">Transmembrane helix</keyword>
<keyword evidence="2 5" id="KW-0812">Transmembrane</keyword>
<dbReference type="PANTHER" id="PTHR23523:SF2">
    <property type="entry name" value="2-NITROIMIDAZOLE TRANSPORTER"/>
    <property type="match status" value="1"/>
</dbReference>
<reference evidence="7 8" key="2">
    <citation type="submission" date="2019-08" db="EMBL/GenBank/DDBJ databases">
        <title>Jejuicoccus antrihumi gen. nov., sp. nov., a new member of the family Dermacoccaceae isolated from a cave.</title>
        <authorList>
            <person name="Schumann P."/>
            <person name="Kim I.S."/>
        </authorList>
    </citation>
    <scope>NUCLEOTIDE SEQUENCE [LARGE SCALE GENOMIC DNA]</scope>
    <source>
        <strain evidence="7 8">C5-26</strain>
    </source>
</reference>
<name>A0A563E014_9MICO</name>
<feature type="transmembrane region" description="Helical" evidence="5">
    <location>
        <begin position="200"/>
        <end position="226"/>
    </location>
</feature>
<evidence type="ECO:0000256" key="2">
    <source>
        <dbReference type="ARBA" id="ARBA00022692"/>
    </source>
</evidence>
<dbReference type="PANTHER" id="PTHR23523">
    <property type="match status" value="1"/>
</dbReference>
<dbReference type="CDD" id="cd17339">
    <property type="entry name" value="MFS_NIMT_CynX_like"/>
    <property type="match status" value="1"/>
</dbReference>
<feature type="transmembrane region" description="Helical" evidence="5">
    <location>
        <begin position="238"/>
        <end position="259"/>
    </location>
</feature>
<keyword evidence="4 5" id="KW-0472">Membrane</keyword>